<gene>
    <name evidence="1" type="ORF">METZ01_LOCUS183271</name>
</gene>
<dbReference type="Gene3D" id="3.40.1190.20">
    <property type="match status" value="1"/>
</dbReference>
<sequence length="153" mass="17968">MNKRNDFLCIGAVHPDYILKLKNNYFKNRTNPVIQNVKLGGVAFNVASKIAFLNEKIELNSINCNSRHRKEIKKQGIIFKEINKTIHERFYSSVLNKKGQLILGLANMDSYEKNINLKLIKNRKNKKIIFDLNLSEKVIKYLINKYYKNNYIC</sequence>
<proteinExistence type="predicted"/>
<accession>A0A382CYL9</accession>
<evidence type="ECO:0000313" key="1">
    <source>
        <dbReference type="EMBL" id="SVB30417.1"/>
    </source>
</evidence>
<reference evidence="1" key="1">
    <citation type="submission" date="2018-05" db="EMBL/GenBank/DDBJ databases">
        <authorList>
            <person name="Lanie J.A."/>
            <person name="Ng W.-L."/>
            <person name="Kazmierczak K.M."/>
            <person name="Andrzejewski T.M."/>
            <person name="Davidsen T.M."/>
            <person name="Wayne K.J."/>
            <person name="Tettelin H."/>
            <person name="Glass J.I."/>
            <person name="Rusch D."/>
            <person name="Podicherti R."/>
            <person name="Tsui H.-C.T."/>
            <person name="Winkler M.E."/>
        </authorList>
    </citation>
    <scope>NUCLEOTIDE SEQUENCE</scope>
</reference>
<name>A0A382CYL9_9ZZZZ</name>
<feature type="non-terminal residue" evidence="1">
    <location>
        <position position="153"/>
    </location>
</feature>
<protein>
    <recommendedName>
        <fullName evidence="2">Carbohydrate kinase PfkB domain-containing protein</fullName>
    </recommendedName>
</protein>
<evidence type="ECO:0008006" key="2">
    <source>
        <dbReference type="Google" id="ProtNLM"/>
    </source>
</evidence>
<organism evidence="1">
    <name type="scientific">marine metagenome</name>
    <dbReference type="NCBI Taxonomy" id="408172"/>
    <lineage>
        <taxon>unclassified sequences</taxon>
        <taxon>metagenomes</taxon>
        <taxon>ecological metagenomes</taxon>
    </lineage>
</organism>
<dbReference type="AlphaFoldDB" id="A0A382CYL9"/>
<dbReference type="EMBL" id="UINC01036443">
    <property type="protein sequence ID" value="SVB30417.1"/>
    <property type="molecule type" value="Genomic_DNA"/>
</dbReference>
<dbReference type="InterPro" id="IPR029056">
    <property type="entry name" value="Ribokinase-like"/>
</dbReference>